<comment type="caution">
    <text evidence="1">The sequence shown here is derived from an EMBL/GenBank/DDBJ whole genome shotgun (WGS) entry which is preliminary data.</text>
</comment>
<name>A0A367KDJ3_RHIAZ</name>
<evidence type="ECO:0000313" key="1">
    <source>
        <dbReference type="EMBL" id="RCI00237.1"/>
    </source>
</evidence>
<evidence type="ECO:0000313" key="2">
    <source>
        <dbReference type="Proteomes" id="UP000252139"/>
    </source>
</evidence>
<organism evidence="1 2">
    <name type="scientific">Rhizopus azygosporus</name>
    <name type="common">Rhizopus microsporus var. azygosporus</name>
    <dbReference type="NCBI Taxonomy" id="86630"/>
    <lineage>
        <taxon>Eukaryota</taxon>
        <taxon>Fungi</taxon>
        <taxon>Fungi incertae sedis</taxon>
        <taxon>Mucoromycota</taxon>
        <taxon>Mucoromycotina</taxon>
        <taxon>Mucoromycetes</taxon>
        <taxon>Mucorales</taxon>
        <taxon>Mucorineae</taxon>
        <taxon>Rhizopodaceae</taxon>
        <taxon>Rhizopus</taxon>
    </lineage>
</organism>
<sequence length="57" mass="6387">MSMTSNHYLVSWDLVRLAFFGKNAVDDNHLGSNIRIHIVGKSRTLTIEGIRSEEGIS</sequence>
<dbReference type="Proteomes" id="UP000252139">
    <property type="component" value="Unassembled WGS sequence"/>
</dbReference>
<proteinExistence type="predicted"/>
<keyword evidence="2" id="KW-1185">Reference proteome</keyword>
<gene>
    <name evidence="1" type="ORF">CU097_015691</name>
</gene>
<dbReference type="EMBL" id="PJQL01000072">
    <property type="protein sequence ID" value="RCI00237.1"/>
    <property type="molecule type" value="Genomic_DNA"/>
</dbReference>
<protein>
    <submittedName>
        <fullName evidence="1">Uncharacterized protein</fullName>
    </submittedName>
</protein>
<dbReference type="AlphaFoldDB" id="A0A367KDJ3"/>
<dbReference type="OrthoDB" id="2448606at2759"/>
<reference evidence="1 2" key="1">
    <citation type="journal article" date="2018" name="G3 (Bethesda)">
        <title>Phylogenetic and Phylogenomic Definition of Rhizopus Species.</title>
        <authorList>
            <person name="Gryganskyi A.P."/>
            <person name="Golan J."/>
            <person name="Dolatabadi S."/>
            <person name="Mondo S."/>
            <person name="Robb S."/>
            <person name="Idnurm A."/>
            <person name="Muszewska A."/>
            <person name="Steczkiewicz K."/>
            <person name="Masonjones S."/>
            <person name="Liao H.L."/>
            <person name="Gajdeczka M.T."/>
            <person name="Anike F."/>
            <person name="Vuek A."/>
            <person name="Anishchenko I.M."/>
            <person name="Voigt K."/>
            <person name="de Hoog G.S."/>
            <person name="Smith M.E."/>
            <person name="Heitman J."/>
            <person name="Vilgalys R."/>
            <person name="Stajich J.E."/>
        </authorList>
    </citation>
    <scope>NUCLEOTIDE SEQUENCE [LARGE SCALE GENOMIC DNA]</scope>
    <source>
        <strain evidence="1 2">CBS 357.93</strain>
    </source>
</reference>
<accession>A0A367KDJ3</accession>